<dbReference type="PANTHER" id="PTHR11351">
    <property type="entry name" value="ACYL-COA DESATURASE"/>
    <property type="match status" value="1"/>
</dbReference>
<feature type="transmembrane region" description="Helical" evidence="12">
    <location>
        <begin position="44"/>
        <end position="61"/>
    </location>
</feature>
<keyword evidence="11" id="KW-0275">Fatty acid biosynthesis</keyword>
<evidence type="ECO:0000256" key="10">
    <source>
        <dbReference type="ARBA" id="ARBA00023136"/>
    </source>
</evidence>
<dbReference type="InterPro" id="IPR015876">
    <property type="entry name" value="Acyl-CoA_DS"/>
</dbReference>
<evidence type="ECO:0000313" key="14">
    <source>
        <dbReference type="Proteomes" id="UP000541444"/>
    </source>
</evidence>
<protein>
    <recommendedName>
        <fullName evidence="15">Fatty acid desaturase domain-containing protein</fullName>
    </recommendedName>
</protein>
<feature type="transmembrane region" description="Helical" evidence="12">
    <location>
        <begin position="21"/>
        <end position="38"/>
    </location>
</feature>
<evidence type="ECO:0000256" key="3">
    <source>
        <dbReference type="ARBA" id="ARBA00009295"/>
    </source>
</evidence>
<comment type="subcellular location">
    <subcellularLocation>
        <location evidence="1">Membrane</location>
        <topology evidence="1">Multi-pass membrane protein</topology>
    </subcellularLocation>
</comment>
<reference evidence="13 14" key="1">
    <citation type="journal article" date="2020" name="IScience">
        <title>Genome Sequencing of the Endangered Kingdonia uniflora (Circaeasteraceae, Ranunculales) Reveals Potential Mechanisms of Evolutionary Specialization.</title>
        <authorList>
            <person name="Sun Y."/>
            <person name="Deng T."/>
            <person name="Zhang A."/>
            <person name="Moore M.J."/>
            <person name="Landis J.B."/>
            <person name="Lin N."/>
            <person name="Zhang H."/>
            <person name="Zhang X."/>
            <person name="Huang J."/>
            <person name="Zhang X."/>
            <person name="Sun H."/>
            <person name="Wang H."/>
        </authorList>
    </citation>
    <scope>NUCLEOTIDE SEQUENCE [LARGE SCALE GENOMIC DNA]</scope>
    <source>
        <strain evidence="13">TB1705</strain>
        <tissue evidence="13">Leaf</tissue>
    </source>
</reference>
<comment type="caution">
    <text evidence="13">The sequence shown here is derived from an EMBL/GenBank/DDBJ whole genome shotgun (WGS) entry which is preliminary data.</text>
</comment>
<dbReference type="AlphaFoldDB" id="A0A7J7NNJ8"/>
<organism evidence="13 14">
    <name type="scientific">Kingdonia uniflora</name>
    <dbReference type="NCBI Taxonomy" id="39325"/>
    <lineage>
        <taxon>Eukaryota</taxon>
        <taxon>Viridiplantae</taxon>
        <taxon>Streptophyta</taxon>
        <taxon>Embryophyta</taxon>
        <taxon>Tracheophyta</taxon>
        <taxon>Spermatophyta</taxon>
        <taxon>Magnoliopsida</taxon>
        <taxon>Ranunculales</taxon>
        <taxon>Circaeasteraceae</taxon>
        <taxon>Kingdonia</taxon>
    </lineage>
</organism>
<evidence type="ECO:0000256" key="11">
    <source>
        <dbReference type="ARBA" id="ARBA00023160"/>
    </source>
</evidence>
<keyword evidence="7 12" id="KW-1133">Transmembrane helix</keyword>
<sequence>MGRNHSHHQAKLPNDSKFARLFLVHFLCLFAPFIFSWGVHCLALVLYVVTGLFGITLSYHRNLAHKSFKLPKWLEYTFAYIGIQALQAVRIFLLMHSTFLVNSVCHVWGHQAWKTGDLSRNNGLIALISFGEGWHNNHHAFQSSARHGLECWQMDMTWYVITFLECIGLAKDLKVPSDLQKQKMLP</sequence>
<evidence type="ECO:0000256" key="7">
    <source>
        <dbReference type="ARBA" id="ARBA00022989"/>
    </source>
</evidence>
<keyword evidence="6" id="KW-0276">Fatty acid metabolism</keyword>
<evidence type="ECO:0000313" key="13">
    <source>
        <dbReference type="EMBL" id="KAF6168736.1"/>
    </source>
</evidence>
<comment type="similarity">
    <text evidence="3">Belongs to the fatty acid desaturase type 1 family.</text>
</comment>
<dbReference type="GO" id="GO:0005789">
    <property type="term" value="C:endoplasmic reticulum membrane"/>
    <property type="evidence" value="ECO:0007669"/>
    <property type="project" value="TreeGrafter"/>
</dbReference>
<evidence type="ECO:0008006" key="15">
    <source>
        <dbReference type="Google" id="ProtNLM"/>
    </source>
</evidence>
<evidence type="ECO:0000256" key="4">
    <source>
        <dbReference type="ARBA" id="ARBA00022516"/>
    </source>
</evidence>
<dbReference type="GO" id="GO:0042761">
    <property type="term" value="P:very long-chain fatty acid biosynthetic process"/>
    <property type="evidence" value="ECO:0007669"/>
    <property type="project" value="TreeGrafter"/>
</dbReference>
<evidence type="ECO:0000256" key="1">
    <source>
        <dbReference type="ARBA" id="ARBA00004141"/>
    </source>
</evidence>
<dbReference type="OrthoDB" id="10260134at2759"/>
<dbReference type="CDD" id="cd03505">
    <property type="entry name" value="Delta9-FADS-like"/>
    <property type="match status" value="1"/>
</dbReference>
<proteinExistence type="inferred from homology"/>
<dbReference type="Proteomes" id="UP000541444">
    <property type="component" value="Unassembled WGS sequence"/>
</dbReference>
<keyword evidence="8" id="KW-0560">Oxidoreductase</keyword>
<evidence type="ECO:0000256" key="9">
    <source>
        <dbReference type="ARBA" id="ARBA00023098"/>
    </source>
</evidence>
<keyword evidence="4" id="KW-0444">Lipid biosynthesis</keyword>
<keyword evidence="10 12" id="KW-0472">Membrane</keyword>
<evidence type="ECO:0000256" key="6">
    <source>
        <dbReference type="ARBA" id="ARBA00022832"/>
    </source>
</evidence>
<evidence type="ECO:0000256" key="5">
    <source>
        <dbReference type="ARBA" id="ARBA00022692"/>
    </source>
</evidence>
<dbReference type="GO" id="GO:0016717">
    <property type="term" value="F:oxidoreductase activity, acting on paired donors, with oxidation of a pair of donors resulting in the reduction of molecular oxygen to two molecules of water"/>
    <property type="evidence" value="ECO:0007669"/>
    <property type="project" value="InterPro"/>
</dbReference>
<name>A0A7J7NNJ8_9MAGN</name>
<evidence type="ECO:0000256" key="12">
    <source>
        <dbReference type="SAM" id="Phobius"/>
    </source>
</evidence>
<evidence type="ECO:0000256" key="2">
    <source>
        <dbReference type="ARBA" id="ARBA00005189"/>
    </source>
</evidence>
<gene>
    <name evidence="13" type="ORF">GIB67_013118</name>
</gene>
<keyword evidence="9" id="KW-0443">Lipid metabolism</keyword>
<dbReference type="PANTHER" id="PTHR11351:SF31">
    <property type="entry name" value="DESATURASE 1, ISOFORM A-RELATED"/>
    <property type="match status" value="1"/>
</dbReference>
<keyword evidence="5 12" id="KW-0812">Transmembrane</keyword>
<keyword evidence="14" id="KW-1185">Reference proteome</keyword>
<evidence type="ECO:0000256" key="8">
    <source>
        <dbReference type="ARBA" id="ARBA00023002"/>
    </source>
</evidence>
<dbReference type="EMBL" id="JACGCM010000684">
    <property type="protein sequence ID" value="KAF6168736.1"/>
    <property type="molecule type" value="Genomic_DNA"/>
</dbReference>
<accession>A0A7J7NNJ8</accession>
<comment type="pathway">
    <text evidence="2">Lipid metabolism.</text>
</comment>